<dbReference type="Proteomes" id="UP000535937">
    <property type="component" value="Unassembled WGS sequence"/>
</dbReference>
<sequence length="154" mass="17328">MRQFPLLLPALLLLLNTVAHASCLEEKPLKQLDTRYEQALRNGDTAFLSQLLKDQFIWVHSLASQTESKSDLLTRVGDKNYQQPVARTSKEVSVLNAGNTAVITGYTTVEQRNDDNSTRAARYHFMRTYILENGQCRLLASKTGKVWSSETGPL</sequence>
<feature type="signal peptide" evidence="1">
    <location>
        <begin position="1"/>
        <end position="21"/>
    </location>
</feature>
<feature type="domain" description="DUF4440" evidence="2">
    <location>
        <begin position="29"/>
        <end position="138"/>
    </location>
</feature>
<comment type="caution">
    <text evidence="3">The sequence shown here is derived from an EMBL/GenBank/DDBJ whole genome shotgun (WGS) entry which is preliminary data.</text>
</comment>
<gene>
    <name evidence="3" type="ORF">FHS09_003655</name>
</gene>
<dbReference type="InterPro" id="IPR027843">
    <property type="entry name" value="DUF4440"/>
</dbReference>
<reference evidence="3 4" key="1">
    <citation type="submission" date="2020-08" db="EMBL/GenBank/DDBJ databases">
        <title>Genomic Encyclopedia of Type Strains, Phase III (KMG-III): the genomes of soil and plant-associated and newly described type strains.</title>
        <authorList>
            <person name="Whitman W."/>
        </authorList>
    </citation>
    <scope>NUCLEOTIDE SEQUENCE [LARGE SCALE GENOMIC DNA]</scope>
    <source>
        <strain evidence="3 4">CECT 8799</strain>
    </source>
</reference>
<protein>
    <submittedName>
        <fullName evidence="3">Ketosteroid isomerase-like protein</fullName>
    </submittedName>
</protein>
<proteinExistence type="predicted"/>
<dbReference type="SUPFAM" id="SSF54427">
    <property type="entry name" value="NTF2-like"/>
    <property type="match status" value="1"/>
</dbReference>
<keyword evidence="1" id="KW-0732">Signal</keyword>
<evidence type="ECO:0000313" key="4">
    <source>
        <dbReference type="Proteomes" id="UP000535937"/>
    </source>
</evidence>
<evidence type="ECO:0000259" key="2">
    <source>
        <dbReference type="Pfam" id="PF14534"/>
    </source>
</evidence>
<dbReference type="Pfam" id="PF14534">
    <property type="entry name" value="DUF4440"/>
    <property type="match status" value="1"/>
</dbReference>
<keyword evidence="3" id="KW-0413">Isomerase</keyword>
<dbReference type="RefSeq" id="WP_183462415.1">
    <property type="nucleotide sequence ID" value="NZ_JACHWZ010000020.1"/>
</dbReference>
<keyword evidence="4" id="KW-1185">Reference proteome</keyword>
<name>A0A7W4WEN2_9GAMM</name>
<organism evidence="3 4">
    <name type="scientific">Microbulbifer rhizosphaerae</name>
    <dbReference type="NCBI Taxonomy" id="1562603"/>
    <lineage>
        <taxon>Bacteria</taxon>
        <taxon>Pseudomonadati</taxon>
        <taxon>Pseudomonadota</taxon>
        <taxon>Gammaproteobacteria</taxon>
        <taxon>Cellvibrionales</taxon>
        <taxon>Microbulbiferaceae</taxon>
        <taxon>Microbulbifer</taxon>
    </lineage>
</organism>
<accession>A0A7W4WEN2</accession>
<dbReference type="GO" id="GO:0016853">
    <property type="term" value="F:isomerase activity"/>
    <property type="evidence" value="ECO:0007669"/>
    <property type="project" value="UniProtKB-KW"/>
</dbReference>
<dbReference type="AlphaFoldDB" id="A0A7W4WEN2"/>
<dbReference type="Gene3D" id="3.10.450.50">
    <property type="match status" value="1"/>
</dbReference>
<evidence type="ECO:0000256" key="1">
    <source>
        <dbReference type="SAM" id="SignalP"/>
    </source>
</evidence>
<evidence type="ECO:0000313" key="3">
    <source>
        <dbReference type="EMBL" id="MBB3062806.1"/>
    </source>
</evidence>
<dbReference type="EMBL" id="JACHWZ010000020">
    <property type="protein sequence ID" value="MBB3062806.1"/>
    <property type="molecule type" value="Genomic_DNA"/>
</dbReference>
<feature type="chain" id="PRO_5030752141" evidence="1">
    <location>
        <begin position="22"/>
        <end position="154"/>
    </location>
</feature>
<dbReference type="InterPro" id="IPR032710">
    <property type="entry name" value="NTF2-like_dom_sf"/>
</dbReference>